<dbReference type="PANTHER" id="PTHR37423:SF2">
    <property type="entry name" value="MEMBRANE-BOUND LYTIC MUREIN TRANSGLYCOSYLASE C"/>
    <property type="match status" value="1"/>
</dbReference>
<dbReference type="InterPro" id="IPR023346">
    <property type="entry name" value="Lysozyme-like_dom_sf"/>
</dbReference>
<dbReference type="Gene3D" id="1.10.530.10">
    <property type="match status" value="1"/>
</dbReference>
<name>A0A258D3V2_CAUVI</name>
<evidence type="ECO:0000313" key="5">
    <source>
        <dbReference type="Proteomes" id="UP000215616"/>
    </source>
</evidence>
<sequence>MAALILAATAVVSAPVPSSSEEPIAQWRPLIAQASARFSVPEAWIAAVMAAESGGRTHLDGRPITSRAGAMGLMQVMPDTYADLAREHGLGVDPHDPRDNILAGAAYLAQLHRRFGYPGLFAAYNAGPARYARHLRTGAPLPEETRSYIALLGKTPGSAVLPPAILSGTRLFFRLSTEAEAVPKAEAIR</sequence>
<evidence type="ECO:0000313" key="4">
    <source>
        <dbReference type="EMBL" id="OYX02610.1"/>
    </source>
</evidence>
<evidence type="ECO:0000256" key="1">
    <source>
        <dbReference type="ARBA" id="ARBA00007734"/>
    </source>
</evidence>
<accession>A0A258D3V2</accession>
<dbReference type="Proteomes" id="UP000215616">
    <property type="component" value="Unassembled WGS sequence"/>
</dbReference>
<dbReference type="EMBL" id="NCDQ01000180">
    <property type="protein sequence ID" value="OYX02610.1"/>
    <property type="molecule type" value="Genomic_DNA"/>
</dbReference>
<proteinExistence type="inferred from homology"/>
<evidence type="ECO:0000256" key="2">
    <source>
        <dbReference type="ARBA" id="ARBA00009387"/>
    </source>
</evidence>
<dbReference type="Pfam" id="PF01464">
    <property type="entry name" value="SLT"/>
    <property type="match status" value="1"/>
</dbReference>
<evidence type="ECO:0000259" key="3">
    <source>
        <dbReference type="Pfam" id="PF01464"/>
    </source>
</evidence>
<feature type="domain" description="Transglycosylase SLT" evidence="3">
    <location>
        <begin position="30"/>
        <end position="136"/>
    </location>
</feature>
<comment type="caution">
    <text evidence="4">The sequence shown here is derived from an EMBL/GenBank/DDBJ whole genome shotgun (WGS) entry which is preliminary data.</text>
</comment>
<reference evidence="4 5" key="1">
    <citation type="submission" date="2017-03" db="EMBL/GenBank/DDBJ databases">
        <title>Lifting the veil on microbial sulfur biogeochemistry in mining wastewaters.</title>
        <authorList>
            <person name="Kantor R.S."/>
            <person name="Colenbrander Nelson T."/>
            <person name="Marshall S."/>
            <person name="Bennett D."/>
            <person name="Apte S."/>
            <person name="Camacho D."/>
            <person name="Thomas B.C."/>
            <person name="Warren L.A."/>
            <person name="Banfield J.F."/>
        </authorList>
    </citation>
    <scope>NUCLEOTIDE SEQUENCE [LARGE SCALE GENOMIC DNA]</scope>
    <source>
        <strain evidence="4">32-67-7</strain>
    </source>
</reference>
<protein>
    <submittedName>
        <fullName evidence="4">Lytic transglycosylase</fullName>
    </submittedName>
</protein>
<dbReference type="AlphaFoldDB" id="A0A258D3V2"/>
<dbReference type="InterPro" id="IPR008258">
    <property type="entry name" value="Transglycosylase_SLT_dom_1"/>
</dbReference>
<dbReference type="PANTHER" id="PTHR37423">
    <property type="entry name" value="SOLUBLE LYTIC MUREIN TRANSGLYCOSYLASE-RELATED"/>
    <property type="match status" value="1"/>
</dbReference>
<comment type="similarity">
    <text evidence="1">Belongs to the transglycosylase Slt family.</text>
</comment>
<dbReference type="CDD" id="cd00254">
    <property type="entry name" value="LT-like"/>
    <property type="match status" value="1"/>
</dbReference>
<organism evidence="4 5">
    <name type="scientific">Caulobacter vibrioides</name>
    <name type="common">Caulobacter crescentus</name>
    <dbReference type="NCBI Taxonomy" id="155892"/>
    <lineage>
        <taxon>Bacteria</taxon>
        <taxon>Pseudomonadati</taxon>
        <taxon>Pseudomonadota</taxon>
        <taxon>Alphaproteobacteria</taxon>
        <taxon>Caulobacterales</taxon>
        <taxon>Caulobacteraceae</taxon>
        <taxon>Caulobacter</taxon>
    </lineage>
</organism>
<comment type="similarity">
    <text evidence="2">Belongs to the virb1 family.</text>
</comment>
<gene>
    <name evidence="4" type="ORF">B7Z12_11725</name>
</gene>
<dbReference type="SUPFAM" id="SSF53955">
    <property type="entry name" value="Lysozyme-like"/>
    <property type="match status" value="1"/>
</dbReference>